<feature type="region of interest" description="Disordered" evidence="6">
    <location>
        <begin position="1"/>
        <end position="26"/>
    </location>
</feature>
<dbReference type="AlphaFoldDB" id="A0A183IRA9"/>
<dbReference type="GO" id="GO:0005834">
    <property type="term" value="C:heterotrimeric G-protein complex"/>
    <property type="evidence" value="ECO:0007669"/>
    <property type="project" value="TreeGrafter"/>
</dbReference>
<name>A0A183IRA9_9BILA</name>
<keyword evidence="3" id="KW-0807">Transducer</keyword>
<gene>
    <name evidence="7" type="ORF">SBAD_LOCUS6157</name>
</gene>
<dbReference type="EMBL" id="UZAM01009531">
    <property type="protein sequence ID" value="VDP09384.1"/>
    <property type="molecule type" value="Genomic_DNA"/>
</dbReference>
<dbReference type="OrthoDB" id="5919603at2759"/>
<dbReference type="PANTHER" id="PTHR10218:SF243">
    <property type="entry name" value="GUANINE NUCLEOTIDE-BINDING PROTEIN ALPHA-7 SUBUNIT"/>
    <property type="match status" value="1"/>
</dbReference>
<keyword evidence="1 4" id="KW-0547">Nucleotide-binding</keyword>
<dbReference type="InterPro" id="IPR001019">
    <property type="entry name" value="Gprotein_alpha_su"/>
</dbReference>
<dbReference type="GO" id="GO:0007188">
    <property type="term" value="P:adenylate cyclase-modulating G protein-coupled receptor signaling pathway"/>
    <property type="evidence" value="ECO:0007669"/>
    <property type="project" value="TreeGrafter"/>
</dbReference>
<dbReference type="SUPFAM" id="SSF52540">
    <property type="entry name" value="P-loop containing nucleoside triphosphate hydrolases"/>
    <property type="match status" value="1"/>
</dbReference>
<dbReference type="GO" id="GO:0005525">
    <property type="term" value="F:GTP binding"/>
    <property type="evidence" value="ECO:0007669"/>
    <property type="project" value="UniProtKB-KW"/>
</dbReference>
<accession>A0A183IRA9</accession>
<evidence type="ECO:0000313" key="7">
    <source>
        <dbReference type="EMBL" id="VDP09384.1"/>
    </source>
</evidence>
<evidence type="ECO:0000313" key="8">
    <source>
        <dbReference type="Proteomes" id="UP000270296"/>
    </source>
</evidence>
<sequence length="90" mass="10189">MGHCASREEKEARKRNKKIEDQMKKDQSLSMRTIKLLLLGAGESGKSTILKQMNSLLSCFHQIRWSFIGGSDTSKDTKAEPFVIKNCETL</sequence>
<reference evidence="9" key="1">
    <citation type="submission" date="2016-06" db="UniProtKB">
        <authorList>
            <consortium name="WormBaseParasite"/>
        </authorList>
    </citation>
    <scope>IDENTIFICATION</scope>
</reference>
<dbReference type="PANTHER" id="PTHR10218">
    <property type="entry name" value="GTP-BINDING PROTEIN ALPHA SUBUNIT"/>
    <property type="match status" value="1"/>
</dbReference>
<evidence type="ECO:0000256" key="1">
    <source>
        <dbReference type="ARBA" id="ARBA00022741"/>
    </source>
</evidence>
<evidence type="ECO:0000256" key="5">
    <source>
        <dbReference type="PIRSR" id="PIRSR601019-2"/>
    </source>
</evidence>
<dbReference type="GO" id="GO:0005737">
    <property type="term" value="C:cytoplasm"/>
    <property type="evidence" value="ECO:0007669"/>
    <property type="project" value="TreeGrafter"/>
</dbReference>
<organism evidence="9">
    <name type="scientific">Soboliphyme baturini</name>
    <dbReference type="NCBI Taxonomy" id="241478"/>
    <lineage>
        <taxon>Eukaryota</taxon>
        <taxon>Metazoa</taxon>
        <taxon>Ecdysozoa</taxon>
        <taxon>Nematoda</taxon>
        <taxon>Enoplea</taxon>
        <taxon>Dorylaimia</taxon>
        <taxon>Dioctophymatida</taxon>
        <taxon>Dioctophymatoidea</taxon>
        <taxon>Soboliphymatidae</taxon>
        <taxon>Soboliphyme</taxon>
    </lineage>
</organism>
<feature type="binding site" evidence="4">
    <location>
        <begin position="43"/>
        <end position="48"/>
    </location>
    <ligand>
        <name>GTP</name>
        <dbReference type="ChEBI" id="CHEBI:37565"/>
    </ligand>
</feature>
<dbReference type="Gene3D" id="3.40.50.300">
    <property type="entry name" value="P-loop containing nucleotide triphosphate hydrolases"/>
    <property type="match status" value="1"/>
</dbReference>
<dbReference type="InterPro" id="IPR027417">
    <property type="entry name" value="P-loop_NTPase"/>
</dbReference>
<evidence type="ECO:0000256" key="6">
    <source>
        <dbReference type="SAM" id="MobiDB-lite"/>
    </source>
</evidence>
<dbReference type="GO" id="GO:0031683">
    <property type="term" value="F:G-protein beta/gamma-subunit complex binding"/>
    <property type="evidence" value="ECO:0007669"/>
    <property type="project" value="InterPro"/>
</dbReference>
<dbReference type="WBParaSite" id="SBAD_0000639401-mRNA-1">
    <property type="protein sequence ID" value="SBAD_0000639401-mRNA-1"/>
    <property type="gene ID" value="SBAD_0000639401"/>
</dbReference>
<dbReference type="GO" id="GO:0046872">
    <property type="term" value="F:metal ion binding"/>
    <property type="evidence" value="ECO:0007669"/>
    <property type="project" value="UniProtKB-KW"/>
</dbReference>
<keyword evidence="8" id="KW-1185">Reference proteome</keyword>
<evidence type="ECO:0000256" key="3">
    <source>
        <dbReference type="ARBA" id="ARBA00023224"/>
    </source>
</evidence>
<protein>
    <submittedName>
        <fullName evidence="9">G-protein alpha subunit</fullName>
    </submittedName>
</protein>
<reference evidence="7 8" key="2">
    <citation type="submission" date="2018-11" db="EMBL/GenBank/DDBJ databases">
        <authorList>
            <consortium name="Pathogen Informatics"/>
        </authorList>
    </citation>
    <scope>NUCLEOTIDE SEQUENCE [LARGE SCALE GENOMIC DNA]</scope>
</reference>
<keyword evidence="2 4" id="KW-0342">GTP-binding</keyword>
<feature type="binding site" evidence="5">
    <location>
        <position position="47"/>
    </location>
    <ligand>
        <name>Mg(2+)</name>
        <dbReference type="ChEBI" id="CHEBI:18420"/>
    </ligand>
</feature>
<evidence type="ECO:0000256" key="2">
    <source>
        <dbReference type="ARBA" id="ARBA00023134"/>
    </source>
</evidence>
<keyword evidence="5" id="KW-0479">Metal-binding</keyword>
<keyword evidence="5" id="KW-0460">Magnesium</keyword>
<evidence type="ECO:0000313" key="9">
    <source>
        <dbReference type="WBParaSite" id="SBAD_0000639401-mRNA-1"/>
    </source>
</evidence>
<dbReference type="Proteomes" id="UP000270296">
    <property type="component" value="Unassembled WGS sequence"/>
</dbReference>
<dbReference type="GO" id="GO:0001664">
    <property type="term" value="F:G protein-coupled receptor binding"/>
    <property type="evidence" value="ECO:0007669"/>
    <property type="project" value="TreeGrafter"/>
</dbReference>
<dbReference type="GO" id="GO:0003924">
    <property type="term" value="F:GTPase activity"/>
    <property type="evidence" value="ECO:0007669"/>
    <property type="project" value="InterPro"/>
</dbReference>
<evidence type="ECO:0000256" key="4">
    <source>
        <dbReference type="PIRSR" id="PIRSR601019-1"/>
    </source>
</evidence>
<proteinExistence type="predicted"/>